<dbReference type="EMBL" id="AP017313">
    <property type="protein sequence ID" value="BAU53218.1"/>
    <property type="molecule type" value="Genomic_DNA"/>
</dbReference>
<feature type="transmembrane region" description="Helical" evidence="1">
    <location>
        <begin position="86"/>
        <end position="103"/>
    </location>
</feature>
<name>A0A110B4P6_9SPHI</name>
<keyword evidence="1" id="KW-1133">Transmembrane helix</keyword>
<evidence type="ECO:0000313" key="2">
    <source>
        <dbReference type="EMBL" id="BAU53218.1"/>
    </source>
</evidence>
<keyword evidence="1" id="KW-0812">Transmembrane</keyword>
<keyword evidence="3" id="KW-1185">Reference proteome</keyword>
<gene>
    <name evidence="2" type="ORF">MgSA37_01385</name>
</gene>
<keyword evidence="1" id="KW-0472">Membrane</keyword>
<protein>
    <submittedName>
        <fullName evidence="2">Uncharacterized protein</fullName>
    </submittedName>
</protein>
<evidence type="ECO:0000256" key="1">
    <source>
        <dbReference type="SAM" id="Phobius"/>
    </source>
</evidence>
<dbReference type="AlphaFoldDB" id="A0A110B4P6"/>
<dbReference type="KEGG" id="mgot:MgSA37_01385"/>
<dbReference type="PROSITE" id="PS51257">
    <property type="entry name" value="PROKAR_LIPOPROTEIN"/>
    <property type="match status" value="1"/>
</dbReference>
<feature type="transmembrane region" description="Helical" evidence="1">
    <location>
        <begin position="9"/>
        <end position="27"/>
    </location>
</feature>
<evidence type="ECO:0000313" key="3">
    <source>
        <dbReference type="Proteomes" id="UP000218263"/>
    </source>
</evidence>
<organism evidence="2 3">
    <name type="scientific">Mucilaginibacter gotjawali</name>
    <dbReference type="NCBI Taxonomy" id="1550579"/>
    <lineage>
        <taxon>Bacteria</taxon>
        <taxon>Pseudomonadati</taxon>
        <taxon>Bacteroidota</taxon>
        <taxon>Sphingobacteriia</taxon>
        <taxon>Sphingobacteriales</taxon>
        <taxon>Sphingobacteriaceae</taxon>
        <taxon>Mucilaginibacter</taxon>
    </lineage>
</organism>
<sequence>MISPLKKKIALLIAVVYTLFACCYVVLCSRDTAEINLAQTIKLIFAKQGGKPAAPVDAIASKKGPVRSKFLSRPRVITQKMAAPDFSAVAFLFLLLFTVFFSFPKQNLLFLPIFSLPDPYPGIVFFNNWRI</sequence>
<proteinExistence type="predicted"/>
<reference evidence="2 3" key="1">
    <citation type="submission" date="2015-12" db="EMBL/GenBank/DDBJ databases">
        <title>Genome sequence of Mucilaginibacter gotjawali.</title>
        <authorList>
            <person name="Lee J.S."/>
            <person name="Lee K.C."/>
            <person name="Kim K.K."/>
            <person name="Lee B.W."/>
        </authorList>
    </citation>
    <scope>NUCLEOTIDE SEQUENCE [LARGE SCALE GENOMIC DNA]</scope>
    <source>
        <strain evidence="2 3">SA3-7</strain>
    </source>
</reference>
<accession>A0A110B4P6</accession>
<dbReference type="Proteomes" id="UP000218263">
    <property type="component" value="Chromosome"/>
</dbReference>